<sequence>MAREYLKSWRSPPKTYKIARFSKSSVHHQAPKYKIRPASQKNVSNTQFRYSASGYRPLHSKLPHRSRHNFEMVSKTRSNASSGPKSFSPPLPKSAPLSMAAPPQTSNSLPNSESLTKSAPLSTTASLSQSTHVPKSAPSSKSASVSRSALPKLEPPPRHVQSDRTGSISPKRARTETADHNDTKSTKRVKVTTDIQTAEVSKTSTESLKKDTRKKKPRRASLTADVRRDWDRMPVASQQGFENITGAICYRNSAVQALFHIPGFVNWVMDHLQPEKCSAANKNLCVSCCLYSLATKYWEGSKVAETWRRFNTILRRRGWGVDAGNGQADAGEQLIWIFDAMSKELPTETYAQLEHMFRIKSASIVSCGTCSHTSISNPGNQYILNIPVQRNITTLSENIQNHLAAEVLQDYKCESCGKTANNRKTLEITRLPELICIQLNRIGWNRKTGKPVMNRTAVNIPTTLDLSSYQKKKGGKGGKNLKKMEGEQKKIEYELLSVVKHSGSAAFGHYICAAVGPDGAWKLFDDRSVTKSSAAQATRGGHFDPFIMYYQRKRA</sequence>
<feature type="compositionally biased region" description="Basic and acidic residues" evidence="1">
    <location>
        <begin position="173"/>
        <end position="185"/>
    </location>
</feature>
<organism evidence="3 4">
    <name type="scientific">Rhynchosporium agropyri</name>
    <dbReference type="NCBI Taxonomy" id="914238"/>
    <lineage>
        <taxon>Eukaryota</taxon>
        <taxon>Fungi</taxon>
        <taxon>Dikarya</taxon>
        <taxon>Ascomycota</taxon>
        <taxon>Pezizomycotina</taxon>
        <taxon>Leotiomycetes</taxon>
        <taxon>Helotiales</taxon>
        <taxon>Ploettnerulaceae</taxon>
        <taxon>Rhynchosporium</taxon>
    </lineage>
</organism>
<evidence type="ECO:0000256" key="1">
    <source>
        <dbReference type="SAM" id="MobiDB-lite"/>
    </source>
</evidence>
<dbReference type="Pfam" id="PF00443">
    <property type="entry name" value="UCH"/>
    <property type="match status" value="1"/>
</dbReference>
<feature type="compositionally biased region" description="Basic residues" evidence="1">
    <location>
        <begin position="58"/>
        <end position="67"/>
    </location>
</feature>
<accession>A0A1E1JWT3</accession>
<feature type="compositionally biased region" description="Polar residues" evidence="1">
    <location>
        <begin position="103"/>
        <end position="132"/>
    </location>
</feature>
<feature type="compositionally biased region" description="Polar residues" evidence="1">
    <location>
        <begin position="75"/>
        <end position="85"/>
    </location>
</feature>
<gene>
    <name evidence="3" type="ORF">RAG0_00365</name>
</gene>
<name>A0A1E1JWT3_9HELO</name>
<dbReference type="InterPro" id="IPR018200">
    <property type="entry name" value="USP_CS"/>
</dbReference>
<dbReference type="InterPro" id="IPR050164">
    <property type="entry name" value="Peptidase_C19"/>
</dbReference>
<dbReference type="GO" id="GO:0016579">
    <property type="term" value="P:protein deubiquitination"/>
    <property type="evidence" value="ECO:0007669"/>
    <property type="project" value="InterPro"/>
</dbReference>
<feature type="compositionally biased region" description="Basic residues" evidence="1">
    <location>
        <begin position="25"/>
        <end position="35"/>
    </location>
</feature>
<proteinExistence type="predicted"/>
<dbReference type="SUPFAM" id="SSF54001">
    <property type="entry name" value="Cysteine proteinases"/>
    <property type="match status" value="1"/>
</dbReference>
<feature type="compositionally biased region" description="Low complexity" evidence="1">
    <location>
        <begin position="133"/>
        <end position="146"/>
    </location>
</feature>
<dbReference type="AlphaFoldDB" id="A0A1E1JWT3"/>
<keyword evidence="4" id="KW-1185">Reference proteome</keyword>
<feature type="compositionally biased region" description="Polar residues" evidence="1">
    <location>
        <begin position="39"/>
        <end position="50"/>
    </location>
</feature>
<dbReference type="PROSITE" id="PS50235">
    <property type="entry name" value="USP_3"/>
    <property type="match status" value="1"/>
</dbReference>
<dbReference type="InterPro" id="IPR038765">
    <property type="entry name" value="Papain-like_cys_pep_sf"/>
</dbReference>
<dbReference type="PANTHER" id="PTHR24006">
    <property type="entry name" value="UBIQUITIN CARBOXYL-TERMINAL HYDROLASE"/>
    <property type="match status" value="1"/>
</dbReference>
<dbReference type="GO" id="GO:0005829">
    <property type="term" value="C:cytosol"/>
    <property type="evidence" value="ECO:0007669"/>
    <property type="project" value="TreeGrafter"/>
</dbReference>
<feature type="domain" description="USP" evidence="2">
    <location>
        <begin position="239"/>
        <end position="553"/>
    </location>
</feature>
<feature type="region of interest" description="Disordered" evidence="1">
    <location>
        <begin position="20"/>
        <end position="222"/>
    </location>
</feature>
<feature type="compositionally biased region" description="Polar residues" evidence="1">
    <location>
        <begin position="193"/>
        <end position="206"/>
    </location>
</feature>
<evidence type="ECO:0000313" key="3">
    <source>
        <dbReference type="EMBL" id="CZS88714.1"/>
    </source>
</evidence>
<dbReference type="InterPro" id="IPR028889">
    <property type="entry name" value="USP"/>
</dbReference>
<dbReference type="EMBL" id="FJUX01000001">
    <property type="protein sequence ID" value="CZS88714.1"/>
    <property type="molecule type" value="Genomic_DNA"/>
</dbReference>
<dbReference type="InterPro" id="IPR001394">
    <property type="entry name" value="Peptidase_C19_UCH"/>
</dbReference>
<dbReference type="GO" id="GO:0005634">
    <property type="term" value="C:nucleus"/>
    <property type="evidence" value="ECO:0007669"/>
    <property type="project" value="TreeGrafter"/>
</dbReference>
<dbReference type="GO" id="GO:0004843">
    <property type="term" value="F:cysteine-type deubiquitinase activity"/>
    <property type="evidence" value="ECO:0007669"/>
    <property type="project" value="InterPro"/>
</dbReference>
<dbReference type="CDD" id="cd02257">
    <property type="entry name" value="Peptidase_C19"/>
    <property type="match status" value="1"/>
</dbReference>
<dbReference type="Proteomes" id="UP000178912">
    <property type="component" value="Unassembled WGS sequence"/>
</dbReference>
<dbReference type="Gene3D" id="3.90.70.10">
    <property type="entry name" value="Cysteine proteinases"/>
    <property type="match status" value="1"/>
</dbReference>
<dbReference type="OrthoDB" id="289038at2759"/>
<evidence type="ECO:0000259" key="2">
    <source>
        <dbReference type="PROSITE" id="PS50235"/>
    </source>
</evidence>
<reference evidence="4" key="1">
    <citation type="submission" date="2016-03" db="EMBL/GenBank/DDBJ databases">
        <authorList>
            <person name="Guldener U."/>
        </authorList>
    </citation>
    <scope>NUCLEOTIDE SEQUENCE [LARGE SCALE GENOMIC DNA]</scope>
    <source>
        <strain evidence="4">04CH-RAC-A.6.1</strain>
    </source>
</reference>
<evidence type="ECO:0000313" key="4">
    <source>
        <dbReference type="Proteomes" id="UP000178912"/>
    </source>
</evidence>
<protein>
    <recommendedName>
        <fullName evidence="2">USP domain-containing protein</fullName>
    </recommendedName>
</protein>
<dbReference type="PROSITE" id="PS00973">
    <property type="entry name" value="USP_2"/>
    <property type="match status" value="1"/>
</dbReference>